<protein>
    <submittedName>
        <fullName evidence="2">Uncharacterized protein</fullName>
    </submittedName>
</protein>
<organism evidence="2 3">
    <name type="scientific">Elasticomyces elasticus</name>
    <dbReference type="NCBI Taxonomy" id="574655"/>
    <lineage>
        <taxon>Eukaryota</taxon>
        <taxon>Fungi</taxon>
        <taxon>Dikarya</taxon>
        <taxon>Ascomycota</taxon>
        <taxon>Pezizomycotina</taxon>
        <taxon>Dothideomycetes</taxon>
        <taxon>Dothideomycetidae</taxon>
        <taxon>Mycosphaerellales</taxon>
        <taxon>Teratosphaeriaceae</taxon>
        <taxon>Elasticomyces</taxon>
    </lineage>
</organism>
<comment type="caution">
    <text evidence="2">The sequence shown here is derived from an EMBL/GenBank/DDBJ whole genome shotgun (WGS) entry which is preliminary data.</text>
</comment>
<proteinExistence type="predicted"/>
<evidence type="ECO:0000313" key="3">
    <source>
        <dbReference type="Proteomes" id="UP001310594"/>
    </source>
</evidence>
<dbReference type="Proteomes" id="UP001310594">
    <property type="component" value="Unassembled WGS sequence"/>
</dbReference>
<dbReference type="AlphaFoldDB" id="A0AAN7ZVN6"/>
<gene>
    <name evidence="2" type="ORF">LTR97_002489</name>
</gene>
<evidence type="ECO:0000256" key="1">
    <source>
        <dbReference type="SAM" id="MobiDB-lite"/>
    </source>
</evidence>
<accession>A0AAN7ZVN6</accession>
<dbReference type="EMBL" id="JAVRQU010000003">
    <property type="protein sequence ID" value="KAK5705371.1"/>
    <property type="molecule type" value="Genomic_DNA"/>
</dbReference>
<evidence type="ECO:0000313" key="2">
    <source>
        <dbReference type="EMBL" id="KAK5705371.1"/>
    </source>
</evidence>
<name>A0AAN7ZVN6_9PEZI</name>
<feature type="region of interest" description="Disordered" evidence="1">
    <location>
        <begin position="53"/>
        <end position="119"/>
    </location>
</feature>
<sequence>MSGQVALLKRQQRRLVSALHEMASIIAKYEGKNQQADTTAELDVWQLLENDEGSLSSSGDVVTRTKRRGRTQDDNHSKRPRTATDPNIAGPAFAPELQQSTMPEPRRPHHIGQEPPFILQPGPNFCTAPGKPEDAHEAMLRFYQLTNSNPQSSEAIAAAPTYPATATGFTSTPADPTNWLMGLVDWRGSLENLPEFSMDDWQASNGDYTFVDETSMDPSFLDGLGQP</sequence>
<reference evidence="2" key="1">
    <citation type="submission" date="2023-08" db="EMBL/GenBank/DDBJ databases">
        <title>Black Yeasts Isolated from many extreme environments.</title>
        <authorList>
            <person name="Coleine C."/>
            <person name="Stajich J.E."/>
            <person name="Selbmann L."/>
        </authorList>
    </citation>
    <scope>NUCLEOTIDE SEQUENCE</scope>
    <source>
        <strain evidence="2">CCFEE 5810</strain>
    </source>
</reference>